<feature type="domain" description="RACo C-terminal" evidence="1">
    <location>
        <begin position="175"/>
        <end position="252"/>
    </location>
</feature>
<gene>
    <name evidence="3" type="ORF">METZ01_LOCUS457849</name>
</gene>
<evidence type="ECO:0000313" key="3">
    <source>
        <dbReference type="EMBL" id="SVE04995.1"/>
    </source>
</evidence>
<name>A0A383ACT0_9ZZZZ</name>
<dbReference type="Gene3D" id="3.30.420.480">
    <property type="entry name" value="Domain of unknown function (DUF4445)"/>
    <property type="match status" value="1"/>
</dbReference>
<evidence type="ECO:0000259" key="1">
    <source>
        <dbReference type="Pfam" id="PF14574"/>
    </source>
</evidence>
<dbReference type="Pfam" id="PF14574">
    <property type="entry name" value="RACo_C_ter"/>
    <property type="match status" value="1"/>
</dbReference>
<dbReference type="InterPro" id="IPR042259">
    <property type="entry name" value="Raco-like_middle_sf"/>
</dbReference>
<dbReference type="Pfam" id="PF17651">
    <property type="entry name" value="Raco_middle"/>
    <property type="match status" value="1"/>
</dbReference>
<protein>
    <recommendedName>
        <fullName evidence="4">RACo middle region domain-containing protein</fullName>
    </recommendedName>
</protein>
<dbReference type="EMBL" id="UINC01190709">
    <property type="protein sequence ID" value="SVE04995.1"/>
    <property type="molecule type" value="Genomic_DNA"/>
</dbReference>
<feature type="domain" description="RACo-like middle region" evidence="2">
    <location>
        <begin position="9"/>
        <end position="169"/>
    </location>
</feature>
<sequence>TGDTSNRCYGIAFDIGTTSVVGTLMDLNTGSSVAISSTLNDQAVFGADVITRISYTMTHKNGIGELQKKIIKTLNTLIKELLNKSNISNHEIYEIVITANATMVHLLLGLDPEAIGVTPFIPVLTDSYKLHADELNLKVLPHAHIYFLPHLGAYVGADIVGGLLASGIVQEDALRLLVDVGTNGEIILGSKNGAVATAAPAGPAFEGAQIKDGMRASEGAIESVRIFEDKIELQVIGDVPPVGLCGSGLLDV</sequence>
<dbReference type="InterPro" id="IPR027980">
    <property type="entry name" value="RACo_C"/>
</dbReference>
<organism evidence="3">
    <name type="scientific">marine metagenome</name>
    <dbReference type="NCBI Taxonomy" id="408172"/>
    <lineage>
        <taxon>unclassified sequences</taxon>
        <taxon>metagenomes</taxon>
        <taxon>ecological metagenomes</taxon>
    </lineage>
</organism>
<accession>A0A383ACT0</accession>
<evidence type="ECO:0000259" key="2">
    <source>
        <dbReference type="Pfam" id="PF17651"/>
    </source>
</evidence>
<dbReference type="InterPro" id="IPR041414">
    <property type="entry name" value="Raco-like_middle"/>
</dbReference>
<proteinExistence type="predicted"/>
<dbReference type="AlphaFoldDB" id="A0A383ACT0"/>
<feature type="non-terminal residue" evidence="3">
    <location>
        <position position="252"/>
    </location>
</feature>
<dbReference type="InterPro" id="IPR052911">
    <property type="entry name" value="Corrinoid_activation_enz"/>
</dbReference>
<feature type="non-terminal residue" evidence="3">
    <location>
        <position position="1"/>
    </location>
</feature>
<reference evidence="3" key="1">
    <citation type="submission" date="2018-05" db="EMBL/GenBank/DDBJ databases">
        <authorList>
            <person name="Lanie J.A."/>
            <person name="Ng W.-L."/>
            <person name="Kazmierczak K.M."/>
            <person name="Andrzejewski T.M."/>
            <person name="Davidsen T.M."/>
            <person name="Wayne K.J."/>
            <person name="Tettelin H."/>
            <person name="Glass J.I."/>
            <person name="Rusch D."/>
            <person name="Podicherti R."/>
            <person name="Tsui H.-C.T."/>
            <person name="Winkler M.E."/>
        </authorList>
    </citation>
    <scope>NUCLEOTIDE SEQUENCE</scope>
</reference>
<dbReference type="PANTHER" id="PTHR42895">
    <property type="entry name" value="IRON-SULFUR CLUSTER-BINDING PROTEIN-RELATED"/>
    <property type="match status" value="1"/>
</dbReference>
<dbReference type="PANTHER" id="PTHR42895:SF1">
    <property type="entry name" value="IRON-SULFUR CLUSTER PROTEIN"/>
    <property type="match status" value="1"/>
</dbReference>
<evidence type="ECO:0008006" key="4">
    <source>
        <dbReference type="Google" id="ProtNLM"/>
    </source>
</evidence>